<dbReference type="RefSeq" id="WP_143414013.1">
    <property type="nucleotide sequence ID" value="NZ_FTNC01000005.1"/>
</dbReference>
<reference evidence="2" key="1">
    <citation type="submission" date="2017-01" db="EMBL/GenBank/DDBJ databases">
        <authorList>
            <person name="Varghese N."/>
            <person name="Submissions S."/>
        </authorList>
    </citation>
    <scope>NUCLEOTIDE SEQUENCE [LARGE SCALE GENOMIC DNA]</scope>
    <source>
        <strain evidence="2">ATCC 700103</strain>
    </source>
</reference>
<dbReference type="AlphaFoldDB" id="A0A1N6TH82"/>
<accession>A0A1N6TH82</accession>
<sequence length="275" mass="32498">MLKKIFILLLLLIISFSLYTVLANIYLDRQYKQDVSSMQRRYTLSDNITIPNPNSISIPSSLRRYIQLSIPDRNNLSTYVNLNYSGKFRKDKYGEMYDFKVKSFYNLKNEEFVSEWFIDENRIIFDKLREVSIGENQIYEFKYLGVKNEREVYGQAARNFLGSRMIIDAVYFPYYYLSSENIDYKYMSNNRTLLELDTDTGKINFVLEFNDDGLLSTITSGKFSFDGNSVSLKASYNDYIDYKNYYLPGSIIVEIENNFDKYILYEANLDSVVYR</sequence>
<protein>
    <submittedName>
        <fullName evidence="1">Uncharacterized protein</fullName>
    </submittedName>
</protein>
<dbReference type="STRING" id="56779.SAMN05421834_10579"/>
<keyword evidence="2" id="KW-1185">Reference proteome</keyword>
<organism evidence="1 2">
    <name type="scientific">Halanaerobium kushneri</name>
    <dbReference type="NCBI Taxonomy" id="56779"/>
    <lineage>
        <taxon>Bacteria</taxon>
        <taxon>Bacillati</taxon>
        <taxon>Bacillota</taxon>
        <taxon>Clostridia</taxon>
        <taxon>Halanaerobiales</taxon>
        <taxon>Halanaerobiaceae</taxon>
        <taxon>Halanaerobium</taxon>
    </lineage>
</organism>
<dbReference type="OrthoDB" id="2111664at2"/>
<dbReference type="Pfam" id="PF20181">
    <property type="entry name" value="DUF6544"/>
    <property type="match status" value="1"/>
</dbReference>
<name>A0A1N6TH82_9FIRM</name>
<evidence type="ECO:0000313" key="1">
    <source>
        <dbReference type="EMBL" id="SIQ52750.1"/>
    </source>
</evidence>
<proteinExistence type="predicted"/>
<evidence type="ECO:0000313" key="2">
    <source>
        <dbReference type="Proteomes" id="UP000185669"/>
    </source>
</evidence>
<dbReference type="InterPro" id="IPR046674">
    <property type="entry name" value="DUF6544"/>
</dbReference>
<dbReference type="EMBL" id="FTNC01000005">
    <property type="protein sequence ID" value="SIQ52750.1"/>
    <property type="molecule type" value="Genomic_DNA"/>
</dbReference>
<gene>
    <name evidence="1" type="ORF">SAMN05421834_10579</name>
</gene>
<dbReference type="Proteomes" id="UP000185669">
    <property type="component" value="Unassembled WGS sequence"/>
</dbReference>